<dbReference type="AlphaFoldDB" id="A0A5C3PRV4"/>
<reference evidence="1 2" key="1">
    <citation type="journal article" date="2019" name="Nat. Ecol. Evol.">
        <title>Megaphylogeny resolves global patterns of mushroom evolution.</title>
        <authorList>
            <person name="Varga T."/>
            <person name="Krizsan K."/>
            <person name="Foldi C."/>
            <person name="Dima B."/>
            <person name="Sanchez-Garcia M."/>
            <person name="Sanchez-Ramirez S."/>
            <person name="Szollosi G.J."/>
            <person name="Szarkandi J.G."/>
            <person name="Papp V."/>
            <person name="Albert L."/>
            <person name="Andreopoulos W."/>
            <person name="Angelini C."/>
            <person name="Antonin V."/>
            <person name="Barry K.W."/>
            <person name="Bougher N.L."/>
            <person name="Buchanan P."/>
            <person name="Buyck B."/>
            <person name="Bense V."/>
            <person name="Catcheside P."/>
            <person name="Chovatia M."/>
            <person name="Cooper J."/>
            <person name="Damon W."/>
            <person name="Desjardin D."/>
            <person name="Finy P."/>
            <person name="Geml J."/>
            <person name="Haridas S."/>
            <person name="Hughes K."/>
            <person name="Justo A."/>
            <person name="Karasinski D."/>
            <person name="Kautmanova I."/>
            <person name="Kiss B."/>
            <person name="Kocsube S."/>
            <person name="Kotiranta H."/>
            <person name="LaButti K.M."/>
            <person name="Lechner B.E."/>
            <person name="Liimatainen K."/>
            <person name="Lipzen A."/>
            <person name="Lukacs Z."/>
            <person name="Mihaltcheva S."/>
            <person name="Morgado L.N."/>
            <person name="Niskanen T."/>
            <person name="Noordeloos M.E."/>
            <person name="Ohm R.A."/>
            <person name="Ortiz-Santana B."/>
            <person name="Ovrebo C."/>
            <person name="Racz N."/>
            <person name="Riley R."/>
            <person name="Savchenko A."/>
            <person name="Shiryaev A."/>
            <person name="Soop K."/>
            <person name="Spirin V."/>
            <person name="Szebenyi C."/>
            <person name="Tomsovsky M."/>
            <person name="Tulloss R.E."/>
            <person name="Uehling J."/>
            <person name="Grigoriev I.V."/>
            <person name="Vagvolgyi C."/>
            <person name="Papp T."/>
            <person name="Martin F.M."/>
            <person name="Miettinen O."/>
            <person name="Hibbett D.S."/>
            <person name="Nagy L.G."/>
        </authorList>
    </citation>
    <scope>NUCLEOTIDE SEQUENCE [LARGE SCALE GENOMIC DNA]</scope>
    <source>
        <strain evidence="1 2">HHB13444</strain>
    </source>
</reference>
<accession>A0A5C3PRV4</accession>
<organism evidence="1 2">
    <name type="scientific">Polyporus arcularius HHB13444</name>
    <dbReference type="NCBI Taxonomy" id="1314778"/>
    <lineage>
        <taxon>Eukaryota</taxon>
        <taxon>Fungi</taxon>
        <taxon>Dikarya</taxon>
        <taxon>Basidiomycota</taxon>
        <taxon>Agaricomycotina</taxon>
        <taxon>Agaricomycetes</taxon>
        <taxon>Polyporales</taxon>
        <taxon>Polyporaceae</taxon>
        <taxon>Polyporus</taxon>
    </lineage>
</organism>
<name>A0A5C3PRV4_9APHY</name>
<evidence type="ECO:0000313" key="1">
    <source>
        <dbReference type="EMBL" id="TFK88863.1"/>
    </source>
</evidence>
<dbReference type="InParanoid" id="A0A5C3PRV4"/>
<sequence length="181" mass="20716">MRILHDCRDKNSASWLDSSVKLKTRSTWASYMSTRIVSPGTPPVSSVCPTQHRDCKRSVEKSMFAACQGQLYRSISYAMGSDGCTFRKSLYAVATALAIEPNVVSCEIRWSNCHFAPGHCTASEPQPEVPQRIVDLIRPLYRYAARCRLWHIGIPEQDLLHRHTLWTEEHWQRRDEPVLEG</sequence>
<protein>
    <submittedName>
        <fullName evidence="1">Uncharacterized protein</fullName>
    </submittedName>
</protein>
<keyword evidence="2" id="KW-1185">Reference proteome</keyword>
<gene>
    <name evidence="1" type="ORF">K466DRAFT_53912</name>
</gene>
<dbReference type="Proteomes" id="UP000308197">
    <property type="component" value="Unassembled WGS sequence"/>
</dbReference>
<dbReference type="EMBL" id="ML211096">
    <property type="protein sequence ID" value="TFK88863.1"/>
    <property type="molecule type" value="Genomic_DNA"/>
</dbReference>
<evidence type="ECO:0000313" key="2">
    <source>
        <dbReference type="Proteomes" id="UP000308197"/>
    </source>
</evidence>
<proteinExistence type="predicted"/>